<keyword evidence="5 9" id="KW-0627">Porphyrin biosynthesis</keyword>
<keyword evidence="4 9" id="KW-0456">Lyase</keyword>
<dbReference type="GO" id="GO:0004852">
    <property type="term" value="F:uroporphyrinogen-III synthase activity"/>
    <property type="evidence" value="ECO:0007669"/>
    <property type="project" value="UniProtKB-UniRule"/>
</dbReference>
<dbReference type="Pfam" id="PF02602">
    <property type="entry name" value="HEM4"/>
    <property type="match status" value="1"/>
</dbReference>
<evidence type="ECO:0000256" key="2">
    <source>
        <dbReference type="ARBA" id="ARBA00008133"/>
    </source>
</evidence>
<dbReference type="Proteomes" id="UP000240572">
    <property type="component" value="Unassembled WGS sequence"/>
</dbReference>
<evidence type="ECO:0000256" key="7">
    <source>
        <dbReference type="ARBA" id="ARBA00040167"/>
    </source>
</evidence>
<dbReference type="GO" id="GO:0006780">
    <property type="term" value="P:uroporphyrinogen III biosynthetic process"/>
    <property type="evidence" value="ECO:0007669"/>
    <property type="project" value="UniProtKB-UniRule"/>
</dbReference>
<evidence type="ECO:0000256" key="8">
    <source>
        <dbReference type="ARBA" id="ARBA00048617"/>
    </source>
</evidence>
<name>A0A2P8DC64_9BACT</name>
<comment type="caution">
    <text evidence="11">The sequence shown here is derived from an EMBL/GenBank/DDBJ whole genome shotgun (WGS) entry which is preliminary data.</text>
</comment>
<dbReference type="EMBL" id="PYGD01000001">
    <property type="protein sequence ID" value="PSK94811.1"/>
    <property type="molecule type" value="Genomic_DNA"/>
</dbReference>
<dbReference type="UniPathway" id="UPA00251">
    <property type="reaction ID" value="UER00320"/>
</dbReference>
<dbReference type="PANTHER" id="PTHR38042:SF1">
    <property type="entry name" value="UROPORPHYRINOGEN-III SYNTHASE, CHLOROPLASTIC"/>
    <property type="match status" value="1"/>
</dbReference>
<dbReference type="OrthoDB" id="1149788at2"/>
<evidence type="ECO:0000313" key="12">
    <source>
        <dbReference type="Proteomes" id="UP000240572"/>
    </source>
</evidence>
<dbReference type="InterPro" id="IPR003754">
    <property type="entry name" value="4pyrrol_synth_uPrphyn_synth"/>
</dbReference>
<sequence length="266" mass="30413">MAKATKSQSKIIEKKRIEHILITQPKPESDKSPYFDLAKKYNVELEFFPFIRVEGLNAKEFRKQKLDISDFSAVILVSRNAVDHFFRICEELKFKVSQDMKYFCVTEAVALYLQKFILYRKRKVFFSADGTTEGLMDVLQKYKDRERFMLPVSENTKNDLSPLLINKGFTFSEAVLYRTVSNEVQNVMKKGHDVIVFFSPFSVDTLFHNDPKYKQNGTLIGAFGHTTSKAVEDAGLKLTIKAPAPNTPSMVAALEQLLGETNKKAE</sequence>
<comment type="similarity">
    <text evidence="2 9">Belongs to the uroporphyrinogen-III synthase family.</text>
</comment>
<keyword evidence="12" id="KW-1185">Reference proteome</keyword>
<dbReference type="PANTHER" id="PTHR38042">
    <property type="entry name" value="UROPORPHYRINOGEN-III SYNTHASE, CHLOROPLASTIC"/>
    <property type="match status" value="1"/>
</dbReference>
<evidence type="ECO:0000256" key="9">
    <source>
        <dbReference type="RuleBase" id="RU366031"/>
    </source>
</evidence>
<evidence type="ECO:0000256" key="6">
    <source>
        <dbReference type="ARBA" id="ARBA00037589"/>
    </source>
</evidence>
<feature type="domain" description="Tetrapyrrole biosynthesis uroporphyrinogen III synthase" evidence="10">
    <location>
        <begin position="39"/>
        <end position="252"/>
    </location>
</feature>
<dbReference type="Gene3D" id="3.40.50.10090">
    <property type="match status" value="2"/>
</dbReference>
<evidence type="ECO:0000259" key="10">
    <source>
        <dbReference type="Pfam" id="PF02602"/>
    </source>
</evidence>
<dbReference type="EC" id="4.2.1.75" evidence="3 9"/>
<dbReference type="InterPro" id="IPR036108">
    <property type="entry name" value="4pyrrol_syn_uPrphyn_synt_sf"/>
</dbReference>
<comment type="catalytic activity">
    <reaction evidence="8 9">
        <text>hydroxymethylbilane = uroporphyrinogen III + H2O</text>
        <dbReference type="Rhea" id="RHEA:18965"/>
        <dbReference type="ChEBI" id="CHEBI:15377"/>
        <dbReference type="ChEBI" id="CHEBI:57308"/>
        <dbReference type="ChEBI" id="CHEBI:57845"/>
        <dbReference type="EC" id="4.2.1.75"/>
    </reaction>
</comment>
<accession>A0A2P8DC64</accession>
<reference evidence="11 12" key="1">
    <citation type="submission" date="2018-03" db="EMBL/GenBank/DDBJ databases">
        <title>Genomic Encyclopedia of Type Strains, Phase III (KMG-III): the genomes of soil and plant-associated and newly described type strains.</title>
        <authorList>
            <person name="Whitman W."/>
        </authorList>
    </citation>
    <scope>NUCLEOTIDE SEQUENCE [LARGE SCALE GENOMIC DNA]</scope>
    <source>
        <strain evidence="11 12">CGMCC 1.12700</strain>
    </source>
</reference>
<dbReference type="SUPFAM" id="SSF69618">
    <property type="entry name" value="HemD-like"/>
    <property type="match status" value="1"/>
</dbReference>
<evidence type="ECO:0000256" key="1">
    <source>
        <dbReference type="ARBA" id="ARBA00004772"/>
    </source>
</evidence>
<evidence type="ECO:0000256" key="4">
    <source>
        <dbReference type="ARBA" id="ARBA00023239"/>
    </source>
</evidence>
<protein>
    <recommendedName>
        <fullName evidence="7 9">Uroporphyrinogen-III synthase</fullName>
        <ecNumber evidence="3 9">4.2.1.75</ecNumber>
    </recommendedName>
</protein>
<comment type="pathway">
    <text evidence="1 9">Porphyrin-containing compound metabolism; protoporphyrin-IX biosynthesis; coproporphyrinogen-III from 5-aminolevulinate: step 3/4.</text>
</comment>
<comment type="function">
    <text evidence="6 9">Catalyzes cyclization of the linear tetrapyrrole, hydroxymethylbilane, to the macrocyclic uroporphyrinogen III.</text>
</comment>
<organism evidence="11 12">
    <name type="scientific">Taibaiella chishuiensis</name>
    <dbReference type="NCBI Taxonomy" id="1434707"/>
    <lineage>
        <taxon>Bacteria</taxon>
        <taxon>Pseudomonadati</taxon>
        <taxon>Bacteroidota</taxon>
        <taxon>Chitinophagia</taxon>
        <taxon>Chitinophagales</taxon>
        <taxon>Chitinophagaceae</taxon>
        <taxon>Taibaiella</taxon>
    </lineage>
</organism>
<gene>
    <name evidence="11" type="ORF">B0I18_101974</name>
</gene>
<dbReference type="InterPro" id="IPR039793">
    <property type="entry name" value="UROS/Hem4"/>
</dbReference>
<evidence type="ECO:0000256" key="3">
    <source>
        <dbReference type="ARBA" id="ARBA00013109"/>
    </source>
</evidence>
<evidence type="ECO:0000256" key="5">
    <source>
        <dbReference type="ARBA" id="ARBA00023244"/>
    </source>
</evidence>
<dbReference type="AlphaFoldDB" id="A0A2P8DC64"/>
<dbReference type="GO" id="GO:0006782">
    <property type="term" value="P:protoporphyrinogen IX biosynthetic process"/>
    <property type="evidence" value="ECO:0007669"/>
    <property type="project" value="UniProtKB-UniRule"/>
</dbReference>
<dbReference type="CDD" id="cd06578">
    <property type="entry name" value="HemD"/>
    <property type="match status" value="1"/>
</dbReference>
<evidence type="ECO:0000313" key="11">
    <source>
        <dbReference type="EMBL" id="PSK94811.1"/>
    </source>
</evidence>
<proteinExistence type="inferred from homology"/>